<reference evidence="1 2" key="1">
    <citation type="journal article" date="2018" name="Mol. Plant">
        <title>The genome of Artemisia annua provides insight into the evolution of Asteraceae family and artemisinin biosynthesis.</title>
        <authorList>
            <person name="Shen Q."/>
            <person name="Zhang L."/>
            <person name="Liao Z."/>
            <person name="Wang S."/>
            <person name="Yan T."/>
            <person name="Shi P."/>
            <person name="Liu M."/>
            <person name="Fu X."/>
            <person name="Pan Q."/>
            <person name="Wang Y."/>
            <person name="Lv Z."/>
            <person name="Lu X."/>
            <person name="Zhang F."/>
            <person name="Jiang W."/>
            <person name="Ma Y."/>
            <person name="Chen M."/>
            <person name="Hao X."/>
            <person name="Li L."/>
            <person name="Tang Y."/>
            <person name="Lv G."/>
            <person name="Zhou Y."/>
            <person name="Sun X."/>
            <person name="Brodelius P.E."/>
            <person name="Rose J.K.C."/>
            <person name="Tang K."/>
        </authorList>
    </citation>
    <scope>NUCLEOTIDE SEQUENCE [LARGE SCALE GENOMIC DNA]</scope>
    <source>
        <strain evidence="2">cv. Huhao1</strain>
        <tissue evidence="1">Leaf</tissue>
    </source>
</reference>
<proteinExistence type="predicted"/>
<accession>A0A2U1P631</accession>
<dbReference type="EMBL" id="PKPP01001618">
    <property type="protein sequence ID" value="PWA81198.1"/>
    <property type="molecule type" value="Genomic_DNA"/>
</dbReference>
<organism evidence="1 2">
    <name type="scientific">Artemisia annua</name>
    <name type="common">Sweet wormwood</name>
    <dbReference type="NCBI Taxonomy" id="35608"/>
    <lineage>
        <taxon>Eukaryota</taxon>
        <taxon>Viridiplantae</taxon>
        <taxon>Streptophyta</taxon>
        <taxon>Embryophyta</taxon>
        <taxon>Tracheophyta</taxon>
        <taxon>Spermatophyta</taxon>
        <taxon>Magnoliopsida</taxon>
        <taxon>eudicotyledons</taxon>
        <taxon>Gunneridae</taxon>
        <taxon>Pentapetalae</taxon>
        <taxon>asterids</taxon>
        <taxon>campanulids</taxon>
        <taxon>Asterales</taxon>
        <taxon>Asteraceae</taxon>
        <taxon>Asteroideae</taxon>
        <taxon>Anthemideae</taxon>
        <taxon>Artemisiinae</taxon>
        <taxon>Artemisia</taxon>
    </lineage>
</organism>
<dbReference type="AlphaFoldDB" id="A0A2U1P631"/>
<dbReference type="PANTHER" id="PTHR33116:SF81">
    <property type="entry name" value="RNA-DIRECTED DNA POLYMERASE"/>
    <property type="match status" value="1"/>
</dbReference>
<evidence type="ECO:0000313" key="2">
    <source>
        <dbReference type="Proteomes" id="UP000245207"/>
    </source>
</evidence>
<gene>
    <name evidence="1" type="ORF">CTI12_AA188420</name>
</gene>
<comment type="caution">
    <text evidence="1">The sequence shown here is derived from an EMBL/GenBank/DDBJ whole genome shotgun (WGS) entry which is preliminary data.</text>
</comment>
<evidence type="ECO:0000313" key="1">
    <source>
        <dbReference type="EMBL" id="PWA81198.1"/>
    </source>
</evidence>
<dbReference type="PANTHER" id="PTHR33116">
    <property type="entry name" value="REVERSE TRANSCRIPTASE ZINC-BINDING DOMAIN-CONTAINING PROTEIN-RELATED-RELATED"/>
    <property type="match status" value="1"/>
</dbReference>
<name>A0A2U1P631_ARTAN</name>
<evidence type="ECO:0008006" key="3">
    <source>
        <dbReference type="Google" id="ProtNLM"/>
    </source>
</evidence>
<dbReference type="Proteomes" id="UP000245207">
    <property type="component" value="Unassembled WGS sequence"/>
</dbReference>
<sequence>MVKGERIVDCLCNPEKLMPGLGMQLYQEDSDMANIIGCREAKFPFKYLGVPVPCNMTKCSNWNAIIQKKSSYLLYVDIYDAAVSSKKLESLCNNFFISADKDEKKMTWVRWKKCLASKKLGGLGIDLVTAHEVPFCLRLNALRKKIENGVSTRFWEDIWRGNHLLKTLFPRIYLLNNYRDCFILNRLSVLVSCSALRRQPRGGVESAQLTGLRAMIGDVVVTDQVALVRALVNEHTLDVDPHAT</sequence>
<protein>
    <recommendedName>
        <fullName evidence="3">RNA-directed DNA polymerase, eukaryota, Reverse transcriptase zinc-binding domain protein</fullName>
    </recommendedName>
</protein>
<keyword evidence="2" id="KW-1185">Reference proteome</keyword>